<sequence>MNEANTFPYRQIRARYGDETITVYQAYKPQIATYAAREGRFPDTWSRSRMTWVKPSFLWMMYRSGWATKKLQEHVLALEITRAGFDEALAGACLSHYDTSVYPDRDTWGRRLHRTTVRIQWDPERDLHLRPLEHRSLQLGLAGRATRDYADAWLVGVTDVTDLAHEIHGLVRSRDLAAASALLPAERPYDLSDELAATIGATPRQSPSA</sequence>
<keyword evidence="2" id="KW-1185">Reference proteome</keyword>
<comment type="caution">
    <text evidence="1">The sequence shown here is derived from an EMBL/GenBank/DDBJ whole genome shotgun (WGS) entry which is preliminary data.</text>
</comment>
<dbReference type="PANTHER" id="PTHR38567">
    <property type="entry name" value="DUF4291 DOMAIN-CONTAINING PROTEIN"/>
    <property type="match status" value="1"/>
</dbReference>
<evidence type="ECO:0000313" key="1">
    <source>
        <dbReference type="EMBL" id="GAA4986950.1"/>
    </source>
</evidence>
<proteinExistence type="predicted"/>
<organism evidence="1 2">
    <name type="scientific">Yinghuangia aomiensis</name>
    <dbReference type="NCBI Taxonomy" id="676205"/>
    <lineage>
        <taxon>Bacteria</taxon>
        <taxon>Bacillati</taxon>
        <taxon>Actinomycetota</taxon>
        <taxon>Actinomycetes</taxon>
        <taxon>Kitasatosporales</taxon>
        <taxon>Streptomycetaceae</taxon>
        <taxon>Yinghuangia</taxon>
    </lineage>
</organism>
<dbReference type="Pfam" id="PF14124">
    <property type="entry name" value="DUF4291"/>
    <property type="match status" value="1"/>
</dbReference>
<dbReference type="EMBL" id="BAABHS010000032">
    <property type="protein sequence ID" value="GAA4986950.1"/>
    <property type="molecule type" value="Genomic_DNA"/>
</dbReference>
<reference evidence="2" key="1">
    <citation type="journal article" date="2019" name="Int. J. Syst. Evol. Microbiol.">
        <title>The Global Catalogue of Microorganisms (GCM) 10K type strain sequencing project: providing services to taxonomists for standard genome sequencing and annotation.</title>
        <authorList>
            <consortium name="The Broad Institute Genomics Platform"/>
            <consortium name="The Broad Institute Genome Sequencing Center for Infectious Disease"/>
            <person name="Wu L."/>
            <person name="Ma J."/>
        </authorList>
    </citation>
    <scope>NUCLEOTIDE SEQUENCE [LARGE SCALE GENOMIC DNA]</scope>
    <source>
        <strain evidence="2">JCM 17986</strain>
    </source>
</reference>
<dbReference type="Proteomes" id="UP001500466">
    <property type="component" value="Unassembled WGS sequence"/>
</dbReference>
<dbReference type="RefSeq" id="WP_345679546.1">
    <property type="nucleotide sequence ID" value="NZ_BAABHS010000032.1"/>
</dbReference>
<evidence type="ECO:0000313" key="2">
    <source>
        <dbReference type="Proteomes" id="UP001500466"/>
    </source>
</evidence>
<dbReference type="InterPro" id="IPR025633">
    <property type="entry name" value="DUF4291"/>
</dbReference>
<name>A0ABP9I3I2_9ACTN</name>
<gene>
    <name evidence="1" type="ORF">GCM10023205_67060</name>
</gene>
<dbReference type="PANTHER" id="PTHR38567:SF1">
    <property type="entry name" value="DUF4291 DOMAIN-CONTAINING PROTEIN"/>
    <property type="match status" value="1"/>
</dbReference>
<accession>A0ABP9I3I2</accession>
<protein>
    <submittedName>
        <fullName evidence="1">DUF4291 domain-containing protein</fullName>
    </submittedName>
</protein>